<feature type="transmembrane region" description="Helical" evidence="6">
    <location>
        <begin position="12"/>
        <end position="30"/>
    </location>
</feature>
<dbReference type="CDD" id="cd13136">
    <property type="entry name" value="MATE_DinF_like"/>
    <property type="match status" value="1"/>
</dbReference>
<dbReference type="Proteomes" id="UP001597460">
    <property type="component" value="Unassembled WGS sequence"/>
</dbReference>
<evidence type="ECO:0000256" key="4">
    <source>
        <dbReference type="ARBA" id="ARBA00022989"/>
    </source>
</evidence>
<name>A0ABW5JGM4_9BACT</name>
<accession>A0ABW5JGM4</accession>
<gene>
    <name evidence="7" type="ORF">ACFSVN_03070</name>
</gene>
<feature type="transmembrane region" description="Helical" evidence="6">
    <location>
        <begin position="340"/>
        <end position="364"/>
    </location>
</feature>
<feature type="transmembrane region" description="Helical" evidence="6">
    <location>
        <begin position="183"/>
        <end position="203"/>
    </location>
</feature>
<feature type="transmembrane region" description="Helical" evidence="6">
    <location>
        <begin position="271"/>
        <end position="289"/>
    </location>
</feature>
<dbReference type="InterPro" id="IPR002528">
    <property type="entry name" value="MATE_fam"/>
</dbReference>
<sequence>MNRQILRLAIPNIISNLSVPLLGAVDTAVVGRLEHVYYLGAIAVGSIIFDFIFWGFGFLRMGTTGMVAQAYGAQEERKTRIILFRVLLVAAISSAFILLIQYPLIEASLFLVNASPEVEEYTRLYYHIRIFAAPATLALFGLNGWFLGMQNSTYPMIVTIFLNIVNIILNLIFVFRFNMTVDGVATGSLIASFLALILAIILYKKKYGGMKLNISLDELIETQELKKFFSVNRDIVIRTLCLIFSYAFFTAKSAEMGDVVLAANTILLQMWYISSYGTDGFAYAAESLVGRFKGARDNEQLKAAVKANMLWGLALGLLGTTTYAIFDAEIIALFTDKDNVIAVALTVVIWLIAAPLVNSVCFIWDGVYIGATATGAMRNSMLIATILVFIPVYYVSEPFAGIHALWMAMTAFMVARGVILTLYAPSRIFGSTASGT</sequence>
<evidence type="ECO:0000256" key="6">
    <source>
        <dbReference type="SAM" id="Phobius"/>
    </source>
</evidence>
<dbReference type="PANTHER" id="PTHR42893:SF46">
    <property type="entry name" value="PROTEIN DETOXIFICATION 44, CHLOROPLASTIC"/>
    <property type="match status" value="1"/>
</dbReference>
<dbReference type="RefSeq" id="WP_390298440.1">
    <property type="nucleotide sequence ID" value="NZ_JBHULI010000003.1"/>
</dbReference>
<evidence type="ECO:0000256" key="3">
    <source>
        <dbReference type="ARBA" id="ARBA00022692"/>
    </source>
</evidence>
<evidence type="ECO:0000313" key="7">
    <source>
        <dbReference type="EMBL" id="MFD2531421.1"/>
    </source>
</evidence>
<protein>
    <submittedName>
        <fullName evidence="7">MATE family efflux transporter</fullName>
    </submittedName>
</protein>
<dbReference type="NCBIfam" id="TIGR00797">
    <property type="entry name" value="matE"/>
    <property type="match status" value="1"/>
</dbReference>
<keyword evidence="5 6" id="KW-0472">Membrane</keyword>
<feature type="transmembrane region" description="Helical" evidence="6">
    <location>
        <begin position="82"/>
        <end position="104"/>
    </location>
</feature>
<comment type="subcellular location">
    <subcellularLocation>
        <location evidence="1">Membrane</location>
        <topology evidence="1">Multi-pass membrane protein</topology>
    </subcellularLocation>
</comment>
<evidence type="ECO:0000256" key="1">
    <source>
        <dbReference type="ARBA" id="ARBA00004141"/>
    </source>
</evidence>
<dbReference type="EMBL" id="JBHULI010000003">
    <property type="protein sequence ID" value="MFD2531421.1"/>
    <property type="molecule type" value="Genomic_DNA"/>
</dbReference>
<feature type="transmembrane region" description="Helical" evidence="6">
    <location>
        <begin position="376"/>
        <end position="396"/>
    </location>
</feature>
<evidence type="ECO:0000256" key="5">
    <source>
        <dbReference type="ARBA" id="ARBA00023136"/>
    </source>
</evidence>
<evidence type="ECO:0000313" key="8">
    <source>
        <dbReference type="Proteomes" id="UP001597460"/>
    </source>
</evidence>
<feature type="transmembrane region" description="Helical" evidence="6">
    <location>
        <begin position="154"/>
        <end position="177"/>
    </location>
</feature>
<dbReference type="InterPro" id="IPR044644">
    <property type="entry name" value="DinF-like"/>
</dbReference>
<evidence type="ECO:0000256" key="2">
    <source>
        <dbReference type="ARBA" id="ARBA00010199"/>
    </source>
</evidence>
<comment type="similarity">
    <text evidence="2">Belongs to the multi antimicrobial extrusion (MATE) (TC 2.A.66.1) family.</text>
</comment>
<organism evidence="7 8">
    <name type="scientific">Gracilimonas halophila</name>
    <dbReference type="NCBI Taxonomy" id="1834464"/>
    <lineage>
        <taxon>Bacteria</taxon>
        <taxon>Pseudomonadati</taxon>
        <taxon>Balneolota</taxon>
        <taxon>Balneolia</taxon>
        <taxon>Balneolales</taxon>
        <taxon>Balneolaceae</taxon>
        <taxon>Gracilimonas</taxon>
    </lineage>
</organism>
<feature type="transmembrane region" description="Helical" evidence="6">
    <location>
        <begin position="124"/>
        <end position="147"/>
    </location>
</feature>
<keyword evidence="8" id="KW-1185">Reference proteome</keyword>
<proteinExistence type="inferred from homology"/>
<keyword evidence="3 6" id="KW-0812">Transmembrane</keyword>
<feature type="transmembrane region" description="Helical" evidence="6">
    <location>
        <begin position="36"/>
        <end position="61"/>
    </location>
</feature>
<dbReference type="Pfam" id="PF01554">
    <property type="entry name" value="MatE"/>
    <property type="match status" value="2"/>
</dbReference>
<feature type="transmembrane region" description="Helical" evidence="6">
    <location>
        <begin position="402"/>
        <end position="424"/>
    </location>
</feature>
<comment type="caution">
    <text evidence="7">The sequence shown here is derived from an EMBL/GenBank/DDBJ whole genome shotgun (WGS) entry which is preliminary data.</text>
</comment>
<reference evidence="8" key="1">
    <citation type="journal article" date="2019" name="Int. J. Syst. Evol. Microbiol.">
        <title>The Global Catalogue of Microorganisms (GCM) 10K type strain sequencing project: providing services to taxonomists for standard genome sequencing and annotation.</title>
        <authorList>
            <consortium name="The Broad Institute Genomics Platform"/>
            <consortium name="The Broad Institute Genome Sequencing Center for Infectious Disease"/>
            <person name="Wu L."/>
            <person name="Ma J."/>
        </authorList>
    </citation>
    <scope>NUCLEOTIDE SEQUENCE [LARGE SCALE GENOMIC DNA]</scope>
    <source>
        <strain evidence="8">KCTC 52042</strain>
    </source>
</reference>
<feature type="transmembrane region" description="Helical" evidence="6">
    <location>
        <begin position="310"/>
        <end position="334"/>
    </location>
</feature>
<dbReference type="PANTHER" id="PTHR42893">
    <property type="entry name" value="PROTEIN DETOXIFICATION 44, CHLOROPLASTIC-RELATED"/>
    <property type="match status" value="1"/>
</dbReference>
<keyword evidence="4 6" id="KW-1133">Transmembrane helix</keyword>
<feature type="transmembrane region" description="Helical" evidence="6">
    <location>
        <begin position="235"/>
        <end position="251"/>
    </location>
</feature>